<keyword evidence="5 7" id="KW-0830">Ubiquinone</keyword>
<dbReference type="Gene3D" id="3.30.9.90">
    <property type="match status" value="1"/>
</dbReference>
<dbReference type="Proteomes" id="UP000052124">
    <property type="component" value="Unassembled WGS sequence"/>
</dbReference>
<dbReference type="GO" id="GO:0004174">
    <property type="term" value="F:electron-transferring-flavoprotein dehydrogenase activity"/>
    <property type="evidence" value="ECO:0007669"/>
    <property type="project" value="UniProtKB-UniRule"/>
</dbReference>
<dbReference type="SUPFAM" id="SSF51905">
    <property type="entry name" value="FAD/NAD(P)-binding domain"/>
    <property type="match status" value="1"/>
</dbReference>
<evidence type="ECO:0000256" key="5">
    <source>
        <dbReference type="RuleBase" id="RU366068"/>
    </source>
</evidence>
<dbReference type="AlphaFoldDB" id="A0A0R2XFS0"/>
<dbReference type="InterPro" id="IPR049398">
    <property type="entry name" value="ETF-QO/FixC_UQ-bd"/>
</dbReference>
<accession>A0A0R2XFS0</accession>
<keyword evidence="5" id="KW-0411">Iron-sulfur</keyword>
<evidence type="ECO:0000256" key="1">
    <source>
        <dbReference type="ARBA" id="ARBA00001974"/>
    </source>
</evidence>
<sequence length="413" mass="44576">GKEISVCVLEKGSEVGAHILSGAVFEPSALNELFPDWKEKGAPLNTAVTGDNVYYLPSAKSAIKFPDLLVPKPMHNEGNYIISLGNLCAWLGEQAMELGAEIFPGFAAAEILYHDDGSVKGVATGDMGVAADGEHKPSFEPGFEFHAKYTILAEGCRGHLGKEIIAKYALDKDSDPQHYGIGLKEVWEIPAENHQQGLVVHTAGYPMIGASYAGTSGGFLYHVEDNKVSLGLIVDLGYKNPHISPFDEFQKFKHHPVIEKTLQGGKRISYGARALIKGGLNSLPKMTFPGGLLIGCDAGTLNAAKIKGSHTAMKSGMLAAESLYAALTQAAEGEAPARELIDYSERFKQSDLYEELHKTRNFSSGFHKFGFWIGSALTFIEQNILFGKSPVTIHDKTHDYAQLVPAASAPKID</sequence>
<feature type="non-terminal residue" evidence="7">
    <location>
        <position position="1"/>
    </location>
</feature>
<evidence type="ECO:0000256" key="2">
    <source>
        <dbReference type="ARBA" id="ARBA00022630"/>
    </source>
</evidence>
<keyword evidence="4 5" id="KW-0560">Oxidoreductase</keyword>
<keyword evidence="5" id="KW-0408">Iron</keyword>
<keyword evidence="3 5" id="KW-0274">FAD</keyword>
<keyword evidence="5" id="KW-0813">Transport</keyword>
<evidence type="ECO:0000313" key="7">
    <source>
        <dbReference type="EMBL" id="KRP35063.1"/>
    </source>
</evidence>
<evidence type="ECO:0000313" key="8">
    <source>
        <dbReference type="Proteomes" id="UP000052124"/>
    </source>
</evidence>
<evidence type="ECO:0000259" key="6">
    <source>
        <dbReference type="Pfam" id="PF21162"/>
    </source>
</evidence>
<keyword evidence="5" id="KW-0249">Electron transport</keyword>
<dbReference type="EMBL" id="LIDH01000641">
    <property type="protein sequence ID" value="KRP35063.1"/>
    <property type="molecule type" value="Genomic_DNA"/>
</dbReference>
<keyword evidence="5" id="KW-0479">Metal-binding</keyword>
<comment type="cofactor">
    <cofactor evidence="1 5">
        <name>FAD</name>
        <dbReference type="ChEBI" id="CHEBI:57692"/>
    </cofactor>
</comment>
<comment type="cofactor">
    <cofactor evidence="5">
        <name>[4Fe-4S] cluster</name>
        <dbReference type="ChEBI" id="CHEBI:49883"/>
    </cofactor>
    <text evidence="5">Binds 1 [4Fe-4S] cluster.</text>
</comment>
<dbReference type="PANTHER" id="PTHR10617:SF107">
    <property type="entry name" value="ELECTRON TRANSFER FLAVOPROTEIN-UBIQUINONE OXIDOREDUCTASE, MITOCHONDRIAL"/>
    <property type="match status" value="1"/>
</dbReference>
<feature type="domain" description="ETF-QO/FixC ubiquinone-binding" evidence="6">
    <location>
        <begin position="179"/>
        <end position="275"/>
    </location>
</feature>
<name>A0A0R2XFS0_9GAMM</name>
<dbReference type="GO" id="GO:0051539">
    <property type="term" value="F:4 iron, 4 sulfur cluster binding"/>
    <property type="evidence" value="ECO:0007669"/>
    <property type="project" value="UniProtKB-UniRule"/>
</dbReference>
<keyword evidence="2 5" id="KW-0285">Flavoprotein</keyword>
<proteinExistence type="predicted"/>
<comment type="caution">
    <text evidence="7">The sequence shown here is derived from an EMBL/GenBank/DDBJ whole genome shotgun (WGS) entry which is preliminary data.</text>
</comment>
<comment type="function">
    <text evidence="5">Accepts electrons from ETF and reduces ubiquinone.</text>
</comment>
<dbReference type="SUPFAM" id="SSF54373">
    <property type="entry name" value="FAD-linked reductases, C-terminal domain"/>
    <property type="match status" value="1"/>
</dbReference>
<dbReference type="Gene3D" id="3.50.50.60">
    <property type="entry name" value="FAD/NAD(P)-binding domain"/>
    <property type="match status" value="1"/>
</dbReference>
<reference evidence="7 8" key="1">
    <citation type="submission" date="2015-10" db="EMBL/GenBank/DDBJ databases">
        <title>Metagenome-Assembled Genomes uncover a global brackish microbiome.</title>
        <authorList>
            <person name="Hugerth L.W."/>
            <person name="Larsson J."/>
            <person name="Alneberg J."/>
            <person name="Lindh M.V."/>
            <person name="Legrand C."/>
            <person name="Pinhassi J."/>
            <person name="Andersson A.F."/>
        </authorList>
    </citation>
    <scope>NUCLEOTIDE SEQUENCE [LARGE SCALE GENOMIC DNA]</scope>
    <source>
        <strain evidence="7">BACL3 MAG-120531-bin86</strain>
    </source>
</reference>
<evidence type="ECO:0000256" key="4">
    <source>
        <dbReference type="ARBA" id="ARBA00023002"/>
    </source>
</evidence>
<evidence type="ECO:0000256" key="3">
    <source>
        <dbReference type="ARBA" id="ARBA00022827"/>
    </source>
</evidence>
<protein>
    <recommendedName>
        <fullName evidence="5">Electron transfer flavoprotein-ubiquinone oxidoreductase</fullName>
        <shortName evidence="5">ETF-QO</shortName>
        <ecNumber evidence="5">1.5.5.1</ecNumber>
    </recommendedName>
</protein>
<dbReference type="GO" id="GO:0046872">
    <property type="term" value="F:metal ion binding"/>
    <property type="evidence" value="ECO:0007669"/>
    <property type="project" value="UniProtKB-KW"/>
</dbReference>
<organism evidence="7 8">
    <name type="scientific">OM182 bacterium BACL3 MAG-120531-bin86</name>
    <dbReference type="NCBI Taxonomy" id="1655628"/>
    <lineage>
        <taxon>Bacteria</taxon>
        <taxon>Pseudomonadati</taxon>
        <taxon>Pseudomonadota</taxon>
        <taxon>Gammaproteobacteria</taxon>
        <taxon>OMG group</taxon>
        <taxon>OM182 clade</taxon>
    </lineage>
</organism>
<dbReference type="InterPro" id="IPR040156">
    <property type="entry name" value="ETF-QO"/>
</dbReference>
<feature type="non-terminal residue" evidence="7">
    <location>
        <position position="413"/>
    </location>
</feature>
<dbReference type="EC" id="1.5.5.1" evidence="5"/>
<dbReference type="InterPro" id="IPR036188">
    <property type="entry name" value="FAD/NAD-bd_sf"/>
</dbReference>
<dbReference type="PANTHER" id="PTHR10617">
    <property type="entry name" value="ELECTRON TRANSFER FLAVOPROTEIN-UBIQUINONE OXIDOREDUCTASE"/>
    <property type="match status" value="1"/>
</dbReference>
<dbReference type="Pfam" id="PF21162">
    <property type="entry name" value="ETFQO_UQ-bd"/>
    <property type="match status" value="1"/>
</dbReference>
<comment type="catalytic activity">
    <reaction evidence="5">
        <text>a ubiquinone + reduced [electron-transfer flavoprotein] = a ubiquinol + oxidized [electron-transfer flavoprotein] + H(+)</text>
        <dbReference type="Rhea" id="RHEA:24052"/>
        <dbReference type="Rhea" id="RHEA-COMP:9565"/>
        <dbReference type="Rhea" id="RHEA-COMP:9566"/>
        <dbReference type="Rhea" id="RHEA-COMP:10685"/>
        <dbReference type="Rhea" id="RHEA-COMP:10686"/>
        <dbReference type="ChEBI" id="CHEBI:15378"/>
        <dbReference type="ChEBI" id="CHEBI:16389"/>
        <dbReference type="ChEBI" id="CHEBI:17976"/>
        <dbReference type="ChEBI" id="CHEBI:57692"/>
        <dbReference type="ChEBI" id="CHEBI:58307"/>
        <dbReference type="EC" id="1.5.5.1"/>
    </reaction>
</comment>
<gene>
    <name evidence="7" type="ORF">ABS26_01930</name>
</gene>